<evidence type="ECO:0000313" key="2">
    <source>
        <dbReference type="Proteomes" id="UP001162992"/>
    </source>
</evidence>
<comment type="caution">
    <text evidence="1">The sequence shown here is derived from an EMBL/GenBank/DDBJ whole genome shotgun (WGS) entry which is preliminary data.</text>
</comment>
<dbReference type="Proteomes" id="UP001162992">
    <property type="component" value="Chromosome 8"/>
</dbReference>
<protein>
    <submittedName>
        <fullName evidence="1">Uncharacterized protein</fullName>
    </submittedName>
</protein>
<dbReference type="EMBL" id="CM055099">
    <property type="protein sequence ID" value="KAJ7546318.1"/>
    <property type="molecule type" value="Genomic_DNA"/>
</dbReference>
<name>A0ACC2CWC0_DIPCM</name>
<organism evidence="1 2">
    <name type="scientific">Diphasiastrum complanatum</name>
    <name type="common">Issler's clubmoss</name>
    <name type="synonym">Lycopodium complanatum</name>
    <dbReference type="NCBI Taxonomy" id="34168"/>
    <lineage>
        <taxon>Eukaryota</taxon>
        <taxon>Viridiplantae</taxon>
        <taxon>Streptophyta</taxon>
        <taxon>Embryophyta</taxon>
        <taxon>Tracheophyta</taxon>
        <taxon>Lycopodiopsida</taxon>
        <taxon>Lycopodiales</taxon>
        <taxon>Lycopodiaceae</taxon>
        <taxon>Lycopodioideae</taxon>
        <taxon>Diphasiastrum</taxon>
    </lineage>
</organism>
<gene>
    <name evidence="1" type="ORF">O6H91_08G035500</name>
</gene>
<keyword evidence="2" id="KW-1185">Reference proteome</keyword>
<sequence>MGSTYSCTNQLFLEDEKTSGVESKNQTKLSGDELEKGIPGLFAIQSDGSVARSSILYPNVDACQAYGDGVACKDVVVDSEKGLIARIFVPRRQKHEEQCSIHHRLPVTVYVHGGGFCMFSASTVIFHEFCKKMAQKANTLVVSINYRLAPEHRLPTAYNDCFIFLKWLQSQARQKDRSIVDPWLDCYADYSRCFWLGESAGANIVHHIALRAATEDLRPLQVKGIILTQPFFGSETRTISEIKLDNDENVIPVALCDEFWKFSLPLGANRDHPYANPINEILPPLSKIDLPRMLVVVGGLDPLRDLQIAYVNHLQVAGKNVKLLYFEEGLHGFAFFPHQEIYAAIMETYVVRFMHRNSKQT</sequence>
<proteinExistence type="predicted"/>
<evidence type="ECO:0000313" key="1">
    <source>
        <dbReference type="EMBL" id="KAJ7546318.1"/>
    </source>
</evidence>
<accession>A0ACC2CWC0</accession>
<reference evidence="2" key="1">
    <citation type="journal article" date="2024" name="Proc. Natl. Acad. Sci. U.S.A.">
        <title>Extraordinary preservation of gene collinearity over three hundred million years revealed in homosporous lycophytes.</title>
        <authorList>
            <person name="Li C."/>
            <person name="Wickell D."/>
            <person name="Kuo L.Y."/>
            <person name="Chen X."/>
            <person name="Nie B."/>
            <person name="Liao X."/>
            <person name="Peng D."/>
            <person name="Ji J."/>
            <person name="Jenkins J."/>
            <person name="Williams M."/>
            <person name="Shu S."/>
            <person name="Plott C."/>
            <person name="Barry K."/>
            <person name="Rajasekar S."/>
            <person name="Grimwood J."/>
            <person name="Han X."/>
            <person name="Sun S."/>
            <person name="Hou Z."/>
            <person name="He W."/>
            <person name="Dai G."/>
            <person name="Sun C."/>
            <person name="Schmutz J."/>
            <person name="Leebens-Mack J.H."/>
            <person name="Li F.W."/>
            <person name="Wang L."/>
        </authorList>
    </citation>
    <scope>NUCLEOTIDE SEQUENCE [LARGE SCALE GENOMIC DNA]</scope>
    <source>
        <strain evidence="2">cv. PW_Plant_1</strain>
    </source>
</reference>